<protein>
    <recommendedName>
        <fullName evidence="4">DUF1573 domain-containing protein</fullName>
    </recommendedName>
</protein>
<name>A0ABQ1GQA3_9BACL</name>
<sequence>MAILLPLQTFDIGPGIGKSYFEDLRGGTNATVTVNNDGAAPIDLVLFPVNSPVLTYTIPAGTSLTIGVGLLLVAALLTGPAAGTFGTIQIVASDF</sequence>
<keyword evidence="1" id="KW-0472">Membrane</keyword>
<evidence type="ECO:0000313" key="3">
    <source>
        <dbReference type="Proteomes" id="UP000609323"/>
    </source>
</evidence>
<keyword evidence="1" id="KW-0812">Transmembrane</keyword>
<keyword evidence="1" id="KW-1133">Transmembrane helix</keyword>
<accession>A0ABQ1GQA3</accession>
<gene>
    <name evidence="2" type="ORF">GCM10010917_36580</name>
</gene>
<evidence type="ECO:0000313" key="2">
    <source>
        <dbReference type="EMBL" id="GGA47954.1"/>
    </source>
</evidence>
<proteinExistence type="predicted"/>
<comment type="caution">
    <text evidence="2">The sequence shown here is derived from an EMBL/GenBank/DDBJ whole genome shotgun (WGS) entry which is preliminary data.</text>
</comment>
<evidence type="ECO:0000256" key="1">
    <source>
        <dbReference type="SAM" id="Phobius"/>
    </source>
</evidence>
<reference evidence="3" key="1">
    <citation type="journal article" date="2019" name="Int. J. Syst. Evol. Microbiol.">
        <title>The Global Catalogue of Microorganisms (GCM) 10K type strain sequencing project: providing services to taxonomists for standard genome sequencing and annotation.</title>
        <authorList>
            <consortium name="The Broad Institute Genomics Platform"/>
            <consortium name="The Broad Institute Genome Sequencing Center for Infectious Disease"/>
            <person name="Wu L."/>
            <person name="Ma J."/>
        </authorList>
    </citation>
    <scope>NUCLEOTIDE SEQUENCE [LARGE SCALE GENOMIC DNA]</scope>
    <source>
        <strain evidence="3">CGMCC 1.15044</strain>
    </source>
</reference>
<dbReference type="Proteomes" id="UP000609323">
    <property type="component" value="Unassembled WGS sequence"/>
</dbReference>
<organism evidence="2 3">
    <name type="scientific">Paenibacillus physcomitrellae</name>
    <dbReference type="NCBI Taxonomy" id="1619311"/>
    <lineage>
        <taxon>Bacteria</taxon>
        <taxon>Bacillati</taxon>
        <taxon>Bacillota</taxon>
        <taxon>Bacilli</taxon>
        <taxon>Bacillales</taxon>
        <taxon>Paenibacillaceae</taxon>
        <taxon>Paenibacillus</taxon>
    </lineage>
</organism>
<feature type="transmembrane region" description="Helical" evidence="1">
    <location>
        <begin position="53"/>
        <end position="77"/>
    </location>
</feature>
<dbReference type="RefSeq" id="WP_094092778.1">
    <property type="nucleotide sequence ID" value="NZ_BMHF01000016.1"/>
</dbReference>
<keyword evidence="3" id="KW-1185">Reference proteome</keyword>
<evidence type="ECO:0008006" key="4">
    <source>
        <dbReference type="Google" id="ProtNLM"/>
    </source>
</evidence>
<dbReference type="EMBL" id="BMHF01000016">
    <property type="protein sequence ID" value="GGA47954.1"/>
    <property type="molecule type" value="Genomic_DNA"/>
</dbReference>